<organism evidence="7 8">
    <name type="scientific">Formimonas warabiya</name>
    <dbReference type="NCBI Taxonomy" id="1761012"/>
    <lineage>
        <taxon>Bacteria</taxon>
        <taxon>Bacillati</taxon>
        <taxon>Bacillota</taxon>
        <taxon>Clostridia</taxon>
        <taxon>Eubacteriales</taxon>
        <taxon>Peptococcaceae</taxon>
        <taxon>Candidatus Formimonas</taxon>
    </lineage>
</organism>
<dbReference type="EMBL" id="CP017634">
    <property type="protein sequence ID" value="ATW23934.1"/>
    <property type="molecule type" value="Genomic_DNA"/>
</dbReference>
<reference evidence="7 8" key="1">
    <citation type="submission" date="2016-10" db="EMBL/GenBank/DDBJ databases">
        <title>Complete Genome Sequence of Peptococcaceae strain DCMF.</title>
        <authorList>
            <person name="Edwards R.J."/>
            <person name="Holland S.I."/>
            <person name="Deshpande N.P."/>
            <person name="Wong Y.K."/>
            <person name="Ertan H."/>
            <person name="Manefield M."/>
            <person name="Russell T.L."/>
            <person name="Lee M.J."/>
        </authorList>
    </citation>
    <scope>NUCLEOTIDE SEQUENCE [LARGE SCALE GENOMIC DNA]</scope>
    <source>
        <strain evidence="7 8">DCMF</strain>
    </source>
</reference>
<keyword evidence="4" id="KW-0808">Transferase</keyword>
<dbReference type="Pfam" id="PF06925">
    <property type="entry name" value="MGDG_synth"/>
    <property type="match status" value="1"/>
</dbReference>
<dbReference type="PANTHER" id="PTHR43025">
    <property type="entry name" value="MONOGALACTOSYLDIACYLGLYCEROL SYNTHASE"/>
    <property type="match status" value="1"/>
</dbReference>
<accession>A0A3G1KN96</accession>
<evidence type="ECO:0008006" key="9">
    <source>
        <dbReference type="Google" id="ProtNLM"/>
    </source>
</evidence>
<dbReference type="InterPro" id="IPR050519">
    <property type="entry name" value="Glycosyltransf_28_UgtP"/>
</dbReference>
<dbReference type="InterPro" id="IPR009695">
    <property type="entry name" value="Diacylglyc_glucosyltr_N"/>
</dbReference>
<keyword evidence="8" id="KW-1185">Reference proteome</keyword>
<gene>
    <name evidence="7" type="ORF">DCMF_03190</name>
</gene>
<dbReference type="Pfam" id="PF04101">
    <property type="entry name" value="Glyco_tran_28_C"/>
    <property type="match status" value="1"/>
</dbReference>
<dbReference type="KEGG" id="fwa:DCMF_03190"/>
<dbReference type="PANTHER" id="PTHR43025:SF3">
    <property type="entry name" value="MONOGALACTOSYLDIACYLGLYCEROL SYNTHASE 1, CHLOROPLASTIC"/>
    <property type="match status" value="1"/>
</dbReference>
<dbReference type="GO" id="GO:0009247">
    <property type="term" value="P:glycolipid biosynthetic process"/>
    <property type="evidence" value="ECO:0007669"/>
    <property type="project" value="InterPro"/>
</dbReference>
<keyword evidence="3" id="KW-0328">Glycosyltransferase</keyword>
<dbReference type="GO" id="GO:0016758">
    <property type="term" value="F:hexosyltransferase activity"/>
    <property type="evidence" value="ECO:0007669"/>
    <property type="project" value="InterPro"/>
</dbReference>
<evidence type="ECO:0000313" key="7">
    <source>
        <dbReference type="EMBL" id="ATW23934.1"/>
    </source>
</evidence>
<dbReference type="GO" id="GO:0016020">
    <property type="term" value="C:membrane"/>
    <property type="evidence" value="ECO:0007669"/>
    <property type="project" value="UniProtKB-SubCell"/>
</dbReference>
<proteinExistence type="inferred from homology"/>
<sequence>MRTNILFFSVSIGSGHDSAAKSLEKSFLEKIPHANTKVIDTFDYINPTLNKVVVGSYMETLKFNPKVWGYLYQQAENGDRMVDLGQILNKLLSHKLQQLIDEFKPHAIICTHAFPAGMMSLVKAQMGLKVPVIVVLTDYTVHAFWIHPHVDYYVIPSDALIYECVSKGMPREKIRPFGIPIRKEFSNPIDKNGMKQTLGLDERPVVLVMGGGLGLGAVQETVKTLLNTNPNLQIVAVAGKNKSLFSQLMKFKHAYKNLHVYGYAENIVELMSAADLIITKPGGLTSAEVLAKKLPMVIVDPLPGQEDRNTEFLLNWGVAVKTGKRSSLSALINQLFGNGLRMKHMKEMAEYLAKPFAAEDISDFTIQIMTNK</sequence>
<evidence type="ECO:0000256" key="1">
    <source>
        <dbReference type="ARBA" id="ARBA00004370"/>
    </source>
</evidence>
<dbReference type="AlphaFoldDB" id="A0A3G1KN96"/>
<feature type="domain" description="Diacylglycerol glucosyltransferase N-terminal" evidence="6">
    <location>
        <begin position="16"/>
        <end position="181"/>
    </location>
</feature>
<dbReference type="InterPro" id="IPR007235">
    <property type="entry name" value="Glyco_trans_28_C"/>
</dbReference>
<evidence type="ECO:0000256" key="4">
    <source>
        <dbReference type="ARBA" id="ARBA00022679"/>
    </source>
</evidence>
<evidence type="ECO:0000259" key="5">
    <source>
        <dbReference type="Pfam" id="PF04101"/>
    </source>
</evidence>
<dbReference type="OrthoDB" id="9815663at2"/>
<feature type="domain" description="Glycosyl transferase family 28 C-terminal" evidence="5">
    <location>
        <begin position="205"/>
        <end position="348"/>
    </location>
</feature>
<comment type="subcellular location">
    <subcellularLocation>
        <location evidence="1">Membrane</location>
    </subcellularLocation>
</comment>
<dbReference type="Proteomes" id="UP000323521">
    <property type="component" value="Chromosome"/>
</dbReference>
<dbReference type="Gene3D" id="3.40.50.2000">
    <property type="entry name" value="Glycogen Phosphorylase B"/>
    <property type="match status" value="2"/>
</dbReference>
<dbReference type="SUPFAM" id="SSF53756">
    <property type="entry name" value="UDP-Glycosyltransferase/glycogen phosphorylase"/>
    <property type="match status" value="1"/>
</dbReference>
<comment type="similarity">
    <text evidence="2">Belongs to the glycosyltransferase 28 family.</text>
</comment>
<evidence type="ECO:0000256" key="2">
    <source>
        <dbReference type="ARBA" id="ARBA00006962"/>
    </source>
</evidence>
<evidence type="ECO:0000256" key="3">
    <source>
        <dbReference type="ARBA" id="ARBA00022676"/>
    </source>
</evidence>
<name>A0A3G1KN96_FORW1</name>
<protein>
    <recommendedName>
        <fullName evidence="9">Glycosyltransferase</fullName>
    </recommendedName>
</protein>
<evidence type="ECO:0000313" key="8">
    <source>
        <dbReference type="Proteomes" id="UP000323521"/>
    </source>
</evidence>
<evidence type="ECO:0000259" key="6">
    <source>
        <dbReference type="Pfam" id="PF06925"/>
    </source>
</evidence>